<accession>A0A6M3KUE0</accession>
<dbReference type="EMBL" id="MT141830">
    <property type="protein sequence ID" value="QJA70900.1"/>
    <property type="molecule type" value="Genomic_DNA"/>
</dbReference>
<dbReference type="InterPro" id="IPR054194">
    <property type="entry name" value="DUF6899"/>
</dbReference>
<evidence type="ECO:0000313" key="1">
    <source>
        <dbReference type="EMBL" id="QJA70900.1"/>
    </source>
</evidence>
<evidence type="ECO:0000313" key="2">
    <source>
        <dbReference type="EMBL" id="QJA85707.1"/>
    </source>
</evidence>
<reference evidence="2" key="1">
    <citation type="submission" date="2020-03" db="EMBL/GenBank/DDBJ databases">
        <title>The deep terrestrial virosphere.</title>
        <authorList>
            <person name="Holmfeldt K."/>
            <person name="Nilsson E."/>
            <person name="Simone D."/>
            <person name="Lopez-Fernandez M."/>
            <person name="Wu X."/>
            <person name="de Brujin I."/>
            <person name="Lundin D."/>
            <person name="Andersson A."/>
            <person name="Bertilsson S."/>
            <person name="Dopson M."/>
        </authorList>
    </citation>
    <scope>NUCLEOTIDE SEQUENCE</scope>
    <source>
        <strain evidence="1">MM415A03504</strain>
        <strain evidence="2">MM415B02183</strain>
    </source>
</reference>
<gene>
    <name evidence="1" type="ORF">MM415A03504_0003</name>
    <name evidence="2" type="ORF">MM415B02183_0008</name>
</gene>
<name>A0A6M3KUE0_9ZZZZ</name>
<sequence>MPYIQMQKRDIIKGSLLYEMRLRCPSNVGELNFIISTIIDEYLGIKGLSYEGINTAIGVLECVKLELYRRIAAPYEDTKMQDNGEVYFCNATID</sequence>
<proteinExistence type="predicted"/>
<organism evidence="2">
    <name type="scientific">viral metagenome</name>
    <dbReference type="NCBI Taxonomy" id="1070528"/>
    <lineage>
        <taxon>unclassified sequences</taxon>
        <taxon>metagenomes</taxon>
        <taxon>organismal metagenomes</taxon>
    </lineage>
</organism>
<dbReference type="AlphaFoldDB" id="A0A6M3KUE0"/>
<dbReference type="EMBL" id="MT142590">
    <property type="protein sequence ID" value="QJA85707.1"/>
    <property type="molecule type" value="Genomic_DNA"/>
</dbReference>
<dbReference type="Pfam" id="PF21840">
    <property type="entry name" value="DUF6899"/>
    <property type="match status" value="1"/>
</dbReference>
<protein>
    <submittedName>
        <fullName evidence="2">Uncharacterized protein</fullName>
    </submittedName>
</protein>